<feature type="domain" description="HTH iclR-type" evidence="4">
    <location>
        <begin position="16"/>
        <end position="77"/>
    </location>
</feature>
<dbReference type="InterPro" id="IPR050707">
    <property type="entry name" value="HTH_MetabolicPath_Reg"/>
</dbReference>
<dbReference type="Gene3D" id="3.30.450.40">
    <property type="match status" value="1"/>
</dbReference>
<dbReference type="SMART" id="SM00346">
    <property type="entry name" value="HTH_ICLR"/>
    <property type="match status" value="1"/>
</dbReference>
<dbReference type="PANTHER" id="PTHR30136:SF24">
    <property type="entry name" value="HTH-TYPE TRANSCRIPTIONAL REPRESSOR ALLR"/>
    <property type="match status" value="1"/>
</dbReference>
<reference evidence="7" key="1">
    <citation type="journal article" date="2019" name="Int. J. Syst. Evol. Microbiol.">
        <title>The Global Catalogue of Microorganisms (GCM) 10K type strain sequencing project: providing services to taxonomists for standard genome sequencing and annotation.</title>
        <authorList>
            <consortium name="The Broad Institute Genomics Platform"/>
            <consortium name="The Broad Institute Genome Sequencing Center for Infectious Disease"/>
            <person name="Wu L."/>
            <person name="Ma J."/>
        </authorList>
    </citation>
    <scope>NUCLEOTIDE SEQUENCE [LARGE SCALE GENOMIC DNA]</scope>
    <source>
        <strain evidence="7">JCM 16898</strain>
    </source>
</reference>
<comment type="caution">
    <text evidence="6">The sequence shown here is derived from an EMBL/GenBank/DDBJ whole genome shotgun (WGS) entry which is preliminary data.</text>
</comment>
<evidence type="ECO:0000259" key="5">
    <source>
        <dbReference type="PROSITE" id="PS51078"/>
    </source>
</evidence>
<evidence type="ECO:0000256" key="2">
    <source>
        <dbReference type="ARBA" id="ARBA00023125"/>
    </source>
</evidence>
<keyword evidence="2" id="KW-0238">DNA-binding</keyword>
<dbReference type="Gene3D" id="1.10.10.10">
    <property type="entry name" value="Winged helix-like DNA-binding domain superfamily/Winged helix DNA-binding domain"/>
    <property type="match status" value="1"/>
</dbReference>
<dbReference type="InterPro" id="IPR029016">
    <property type="entry name" value="GAF-like_dom_sf"/>
</dbReference>
<dbReference type="PROSITE" id="PS51078">
    <property type="entry name" value="ICLR_ED"/>
    <property type="match status" value="1"/>
</dbReference>
<evidence type="ECO:0000313" key="6">
    <source>
        <dbReference type="EMBL" id="GAA3580963.1"/>
    </source>
</evidence>
<keyword evidence="1" id="KW-0805">Transcription regulation</keyword>
<dbReference type="InterPro" id="IPR014757">
    <property type="entry name" value="Tscrpt_reg_IclR_C"/>
</dbReference>
<dbReference type="Pfam" id="PF01614">
    <property type="entry name" value="IclR_C"/>
    <property type="match status" value="1"/>
</dbReference>
<protein>
    <submittedName>
        <fullName evidence="6">IclR family transcriptional regulator</fullName>
    </submittedName>
</protein>
<dbReference type="InterPro" id="IPR036388">
    <property type="entry name" value="WH-like_DNA-bd_sf"/>
</dbReference>
<sequence>MTPQAAGAPVETGKRSPAVAQAFAVLDVLAERQRGLRLSEIAVAIGLPKSSVHRLLATMGELGVTRKTGDGRFVVGPRMAAYAEPGGELTGLLGMFYTCAGQIRDRQDETVQLAVLSGAQVTFVAHVDTTKPVRLQTRIGRQLPAHASASGKAILAFRDETDLRPVLGTGLPQLTEATIHDEAVFRGELALVAERGYATEVEEMTADLSCFSAPVLDGDGRAVAAVTACVPTNSVPPGRAEILAAEVRWAAGELARHR</sequence>
<feature type="domain" description="IclR-ED" evidence="5">
    <location>
        <begin position="78"/>
        <end position="258"/>
    </location>
</feature>
<dbReference type="EMBL" id="BAAAZN010000025">
    <property type="protein sequence ID" value="GAA3580963.1"/>
    <property type="molecule type" value="Genomic_DNA"/>
</dbReference>
<name>A0ABP6YDT8_9PSEU</name>
<evidence type="ECO:0000259" key="4">
    <source>
        <dbReference type="PROSITE" id="PS51077"/>
    </source>
</evidence>
<dbReference type="Proteomes" id="UP001500689">
    <property type="component" value="Unassembled WGS sequence"/>
</dbReference>
<keyword evidence="3" id="KW-0804">Transcription</keyword>
<proteinExistence type="predicted"/>
<dbReference type="InterPro" id="IPR036390">
    <property type="entry name" value="WH_DNA-bd_sf"/>
</dbReference>
<organism evidence="6 7">
    <name type="scientific">Amycolatopsis ultiminotia</name>
    <dbReference type="NCBI Taxonomy" id="543629"/>
    <lineage>
        <taxon>Bacteria</taxon>
        <taxon>Bacillati</taxon>
        <taxon>Actinomycetota</taxon>
        <taxon>Actinomycetes</taxon>
        <taxon>Pseudonocardiales</taxon>
        <taxon>Pseudonocardiaceae</taxon>
        <taxon>Amycolatopsis</taxon>
    </lineage>
</organism>
<dbReference type="PANTHER" id="PTHR30136">
    <property type="entry name" value="HELIX-TURN-HELIX TRANSCRIPTIONAL REGULATOR, ICLR FAMILY"/>
    <property type="match status" value="1"/>
</dbReference>
<accession>A0ABP6YDT8</accession>
<keyword evidence="7" id="KW-1185">Reference proteome</keyword>
<dbReference type="SUPFAM" id="SSF55781">
    <property type="entry name" value="GAF domain-like"/>
    <property type="match status" value="1"/>
</dbReference>
<evidence type="ECO:0000256" key="1">
    <source>
        <dbReference type="ARBA" id="ARBA00023015"/>
    </source>
</evidence>
<evidence type="ECO:0000256" key="3">
    <source>
        <dbReference type="ARBA" id="ARBA00023163"/>
    </source>
</evidence>
<dbReference type="RefSeq" id="WP_344868302.1">
    <property type="nucleotide sequence ID" value="NZ_BAAAZN010000025.1"/>
</dbReference>
<dbReference type="InterPro" id="IPR005471">
    <property type="entry name" value="Tscrpt_reg_IclR_N"/>
</dbReference>
<evidence type="ECO:0000313" key="7">
    <source>
        <dbReference type="Proteomes" id="UP001500689"/>
    </source>
</evidence>
<gene>
    <name evidence="6" type="ORF">GCM10022222_77070</name>
</gene>
<dbReference type="SUPFAM" id="SSF46785">
    <property type="entry name" value="Winged helix' DNA-binding domain"/>
    <property type="match status" value="1"/>
</dbReference>
<dbReference type="PROSITE" id="PS51077">
    <property type="entry name" value="HTH_ICLR"/>
    <property type="match status" value="1"/>
</dbReference>
<dbReference type="Pfam" id="PF09339">
    <property type="entry name" value="HTH_IclR"/>
    <property type="match status" value="1"/>
</dbReference>